<evidence type="ECO:0000313" key="2">
    <source>
        <dbReference type="Proteomes" id="UP000240509"/>
    </source>
</evidence>
<dbReference type="AlphaFoldDB" id="A0A2T4U7J8"/>
<proteinExistence type="predicted"/>
<keyword evidence="2" id="KW-1185">Reference proteome</keyword>
<evidence type="ECO:0000313" key="1">
    <source>
        <dbReference type="EMBL" id="PTL39342.1"/>
    </source>
</evidence>
<reference evidence="1 2" key="1">
    <citation type="submission" date="2018-03" db="EMBL/GenBank/DDBJ databases">
        <title>Alkalicoccus saliphilus sp. nov., isolated from a mineral pool.</title>
        <authorList>
            <person name="Zhao B."/>
        </authorList>
    </citation>
    <scope>NUCLEOTIDE SEQUENCE [LARGE SCALE GENOMIC DNA]</scope>
    <source>
        <strain evidence="1 2">6AG</strain>
    </source>
</reference>
<name>A0A2T4U7J8_9BACI</name>
<dbReference type="Proteomes" id="UP000240509">
    <property type="component" value="Unassembled WGS sequence"/>
</dbReference>
<protein>
    <submittedName>
        <fullName evidence="1">Uncharacterized protein</fullName>
    </submittedName>
</protein>
<comment type="caution">
    <text evidence="1">The sequence shown here is derived from an EMBL/GenBank/DDBJ whole genome shotgun (WGS) entry which is preliminary data.</text>
</comment>
<organism evidence="1 2">
    <name type="scientific">Alkalicoccus saliphilus</name>
    <dbReference type="NCBI Taxonomy" id="200989"/>
    <lineage>
        <taxon>Bacteria</taxon>
        <taxon>Bacillati</taxon>
        <taxon>Bacillota</taxon>
        <taxon>Bacilli</taxon>
        <taxon>Bacillales</taxon>
        <taxon>Bacillaceae</taxon>
        <taxon>Alkalicoccus</taxon>
    </lineage>
</organism>
<gene>
    <name evidence="1" type="ORF">C6Y45_06940</name>
</gene>
<dbReference type="EMBL" id="PZJJ01000008">
    <property type="protein sequence ID" value="PTL39342.1"/>
    <property type="molecule type" value="Genomic_DNA"/>
</dbReference>
<sequence length="75" mass="8503">MKGIPEQGRAEDPFRRMELAEGGPLGKPLHGNGSRRSFFIFKAAIEKRRFYYRLSTSGVYLTVHGMTGSTEIFIH</sequence>
<accession>A0A2T4U7J8</accession>